<dbReference type="AlphaFoldDB" id="A0A7K3WT45"/>
<dbReference type="InterPro" id="IPR011042">
    <property type="entry name" value="6-blade_b-propeller_TolB-like"/>
</dbReference>
<proteinExistence type="predicted"/>
<dbReference type="SUPFAM" id="SSF82171">
    <property type="entry name" value="DPP6 N-terminal domain-like"/>
    <property type="match status" value="1"/>
</dbReference>
<accession>A0A7K3WT45</accession>
<dbReference type="InterPro" id="IPR011659">
    <property type="entry name" value="WD40"/>
</dbReference>
<evidence type="ECO:0008006" key="4">
    <source>
        <dbReference type="Google" id="ProtNLM"/>
    </source>
</evidence>
<dbReference type="Pfam" id="PF07676">
    <property type="entry name" value="PD40"/>
    <property type="match status" value="3"/>
</dbReference>
<gene>
    <name evidence="2" type="ORF">G3O08_15275</name>
</gene>
<dbReference type="EMBL" id="JAAGVY010000034">
    <property type="protein sequence ID" value="NEN24863.1"/>
    <property type="molecule type" value="Genomic_DNA"/>
</dbReference>
<protein>
    <recommendedName>
        <fullName evidence="4">OmpA family protein</fullName>
    </recommendedName>
</protein>
<reference evidence="2 3" key="1">
    <citation type="submission" date="2020-02" db="EMBL/GenBank/DDBJ databases">
        <title>Out from the shadows clarifying the taxonomy of the family Cryomorphaceae and related taxa by utilizing the GTDB taxonomic framework.</title>
        <authorList>
            <person name="Bowman J.P."/>
        </authorList>
    </citation>
    <scope>NUCLEOTIDE SEQUENCE [LARGE SCALE GENOMIC DNA]</scope>
    <source>
        <strain evidence="2 3">QSSC 1-22</strain>
    </source>
</reference>
<dbReference type="Gene3D" id="2.120.10.30">
    <property type="entry name" value="TolB, C-terminal domain"/>
    <property type="match status" value="1"/>
</dbReference>
<evidence type="ECO:0000256" key="1">
    <source>
        <dbReference type="SAM" id="SignalP"/>
    </source>
</evidence>
<evidence type="ECO:0000313" key="2">
    <source>
        <dbReference type="EMBL" id="NEN24863.1"/>
    </source>
</evidence>
<keyword evidence="3" id="KW-1185">Reference proteome</keyword>
<keyword evidence="1" id="KW-0732">Signal</keyword>
<sequence length="680" mass="75938">MNFNKILRPFLPVALLIFISSSLEAQQSGFLSKFQEAVRLDEENELNQSFIIWTQLATDYSDNANINYKAGRAYLQSFNRKSAALPFLQKAATSEVDKNYDPISPYEKKVPVEVYFYYAKALHLNYKLEKAEEYYELFIRNAPIKHFLYPEAELGMQQINNAQVLMKIPVEFEIKNLGSVVNSEYPDFSPVISVDENALFFTSARLRPDSSNFRAKDRLTGLYFEDIYASYKDRDGNWQEPELLSINTTAHTATMNVSVDGQTLYLYKDVNGGDIYQSTLVGEIWSEPAPMPDGINSSAWETHLAITPDEQTIYFVSNRSGGMGGRDIYKANKLPDGKWSKPSNLGPKINTQFDEDAVFISPDSRILYFSSKGHSSIGGFDIMYSKIGDDGEWSAPTNIGYPINTTDDDVFFVTSADGQRAYYSSVRDSGFGEKDIYMINLPDPQAVNLAVLKGTIIPADGDKLPDDIVIYVTNRKTGNSQTYTPRARDGVFIAILPPCNQYDVDYQINGKIAARDTFSIGCDLDYQEIIKELLLSPLIVSTDGTAVIMSSTSGDAIPATFMKFFGYNQETIGKEEVMYANFMKGLNKLVTAKGKAEITIVGSASKVPTSSFESNQVLADDRAKAGKQKILDNAESYGIDPAKLSFKSVKGLVQGPEYQGDYKTGKDTYEKYQYIDVKAE</sequence>
<feature type="chain" id="PRO_5029563676" description="OmpA family protein" evidence="1">
    <location>
        <begin position="26"/>
        <end position="680"/>
    </location>
</feature>
<dbReference type="Proteomes" id="UP000486602">
    <property type="component" value="Unassembled WGS sequence"/>
</dbReference>
<name>A0A7K3WT45_9FLAO</name>
<organism evidence="2 3">
    <name type="scientific">Cryomorpha ignava</name>
    <dbReference type="NCBI Taxonomy" id="101383"/>
    <lineage>
        <taxon>Bacteria</taxon>
        <taxon>Pseudomonadati</taxon>
        <taxon>Bacteroidota</taxon>
        <taxon>Flavobacteriia</taxon>
        <taxon>Flavobacteriales</taxon>
        <taxon>Cryomorphaceae</taxon>
        <taxon>Cryomorpha</taxon>
    </lineage>
</organism>
<feature type="signal peptide" evidence="1">
    <location>
        <begin position="1"/>
        <end position="25"/>
    </location>
</feature>
<comment type="caution">
    <text evidence="2">The sequence shown here is derived from an EMBL/GenBank/DDBJ whole genome shotgun (WGS) entry which is preliminary data.</text>
</comment>
<evidence type="ECO:0000313" key="3">
    <source>
        <dbReference type="Proteomes" id="UP000486602"/>
    </source>
</evidence>
<dbReference type="RefSeq" id="WP_163286258.1">
    <property type="nucleotide sequence ID" value="NZ_JAAGVY010000034.1"/>
</dbReference>